<protein>
    <submittedName>
        <fullName evidence="2">Uncharacterized protein</fullName>
    </submittedName>
</protein>
<evidence type="ECO:0000313" key="3">
    <source>
        <dbReference type="Proteomes" id="UP001221142"/>
    </source>
</evidence>
<dbReference type="EMBL" id="JARKIF010000055">
    <property type="protein sequence ID" value="KAJ7606699.1"/>
    <property type="molecule type" value="Genomic_DNA"/>
</dbReference>
<feature type="region of interest" description="Disordered" evidence="1">
    <location>
        <begin position="1"/>
        <end position="31"/>
    </location>
</feature>
<evidence type="ECO:0000313" key="2">
    <source>
        <dbReference type="EMBL" id="KAJ7606699.1"/>
    </source>
</evidence>
<feature type="compositionally biased region" description="Basic and acidic residues" evidence="1">
    <location>
        <begin position="1"/>
        <end position="10"/>
    </location>
</feature>
<evidence type="ECO:0000256" key="1">
    <source>
        <dbReference type="SAM" id="MobiDB-lite"/>
    </source>
</evidence>
<organism evidence="2 3">
    <name type="scientific">Roridomyces roridus</name>
    <dbReference type="NCBI Taxonomy" id="1738132"/>
    <lineage>
        <taxon>Eukaryota</taxon>
        <taxon>Fungi</taxon>
        <taxon>Dikarya</taxon>
        <taxon>Basidiomycota</taxon>
        <taxon>Agaricomycotina</taxon>
        <taxon>Agaricomycetes</taxon>
        <taxon>Agaricomycetidae</taxon>
        <taxon>Agaricales</taxon>
        <taxon>Marasmiineae</taxon>
        <taxon>Mycenaceae</taxon>
        <taxon>Roridomyces</taxon>
    </lineage>
</organism>
<accession>A0AAD7B0S3</accession>
<comment type="caution">
    <text evidence="2">The sequence shown here is derived from an EMBL/GenBank/DDBJ whole genome shotgun (WGS) entry which is preliminary data.</text>
</comment>
<dbReference type="Proteomes" id="UP001221142">
    <property type="component" value="Unassembled WGS sequence"/>
</dbReference>
<dbReference type="AlphaFoldDB" id="A0AAD7B0S3"/>
<keyword evidence="3" id="KW-1185">Reference proteome</keyword>
<reference evidence="2" key="1">
    <citation type="submission" date="2023-03" db="EMBL/GenBank/DDBJ databases">
        <title>Massive genome expansion in bonnet fungi (Mycena s.s.) driven by repeated elements and novel gene families across ecological guilds.</title>
        <authorList>
            <consortium name="Lawrence Berkeley National Laboratory"/>
            <person name="Harder C.B."/>
            <person name="Miyauchi S."/>
            <person name="Viragh M."/>
            <person name="Kuo A."/>
            <person name="Thoen E."/>
            <person name="Andreopoulos B."/>
            <person name="Lu D."/>
            <person name="Skrede I."/>
            <person name="Drula E."/>
            <person name="Henrissat B."/>
            <person name="Morin E."/>
            <person name="Kohler A."/>
            <person name="Barry K."/>
            <person name="LaButti K."/>
            <person name="Morin E."/>
            <person name="Salamov A."/>
            <person name="Lipzen A."/>
            <person name="Mereny Z."/>
            <person name="Hegedus B."/>
            <person name="Baldrian P."/>
            <person name="Stursova M."/>
            <person name="Weitz H."/>
            <person name="Taylor A."/>
            <person name="Grigoriev I.V."/>
            <person name="Nagy L.G."/>
            <person name="Martin F."/>
            <person name="Kauserud H."/>
        </authorList>
    </citation>
    <scope>NUCLEOTIDE SEQUENCE</scope>
    <source>
        <strain evidence="2">9284</strain>
    </source>
</reference>
<name>A0AAD7B0S3_9AGAR</name>
<gene>
    <name evidence="2" type="ORF">FB45DRAFT_878290</name>
</gene>
<sequence length="179" mass="20481">MSWHMLKRESPSPTARDQRLVAPLTQSRTHQQVNPLPARLVLYNGGALDSQVTDSQYIDKLTKRSAPLSDESFNSSDSSDTVYDKEEVYGLSVDDPMESDDCPPYDTFKKHYAELRAPRSKLSASEAQIIAVIWADRDAEAQRWERDEMYFSAELHEQSVHMAALETLLEYHRLPIPPR</sequence>
<proteinExistence type="predicted"/>